<dbReference type="Gene3D" id="2.60.120.10">
    <property type="entry name" value="Jelly Rolls"/>
    <property type="match status" value="2"/>
</dbReference>
<dbReference type="EC" id="5.3.1.8" evidence="3"/>
<dbReference type="Gene3D" id="1.10.441.10">
    <property type="entry name" value="Phosphomannose Isomerase, domain 2"/>
    <property type="match status" value="1"/>
</dbReference>
<dbReference type="PANTHER" id="PTHR10309">
    <property type="entry name" value="MANNOSE-6-PHOSPHATE ISOMERASE"/>
    <property type="match status" value="1"/>
</dbReference>
<comment type="similarity">
    <text evidence="2">Belongs to the mannose-6-phosphate isomerase type 1 family.</text>
</comment>
<feature type="binding site" evidence="8">
    <location>
        <position position="97"/>
    </location>
    <ligand>
        <name>Zn(2+)</name>
        <dbReference type="ChEBI" id="CHEBI:29105"/>
    </ligand>
</feature>
<comment type="catalytic activity">
    <reaction evidence="1">
        <text>D-mannose 6-phosphate = D-fructose 6-phosphate</text>
        <dbReference type="Rhea" id="RHEA:12356"/>
        <dbReference type="ChEBI" id="CHEBI:58735"/>
        <dbReference type="ChEBI" id="CHEBI:61527"/>
        <dbReference type="EC" id="5.3.1.8"/>
    </reaction>
</comment>
<dbReference type="NCBIfam" id="TIGR00218">
    <property type="entry name" value="manA"/>
    <property type="match status" value="1"/>
</dbReference>
<dbReference type="RefSeq" id="WP_088995885.1">
    <property type="nucleotide sequence ID" value="NZ_LT607750.1"/>
</dbReference>
<protein>
    <recommendedName>
        <fullName evidence="3">mannose-6-phosphate isomerase</fullName>
        <ecNumber evidence="3">5.3.1.8</ecNumber>
    </recommendedName>
</protein>
<evidence type="ECO:0000256" key="2">
    <source>
        <dbReference type="ARBA" id="ARBA00010772"/>
    </source>
</evidence>
<dbReference type="Pfam" id="PF20511">
    <property type="entry name" value="PMI_typeI_cat"/>
    <property type="match status" value="1"/>
</dbReference>
<dbReference type="InterPro" id="IPR016305">
    <property type="entry name" value="Mannose-6-P_Isomerase"/>
</dbReference>
<dbReference type="GO" id="GO:0005829">
    <property type="term" value="C:cytosol"/>
    <property type="evidence" value="ECO:0007669"/>
    <property type="project" value="TreeGrafter"/>
</dbReference>
<dbReference type="GO" id="GO:0004476">
    <property type="term" value="F:mannose-6-phosphate isomerase activity"/>
    <property type="evidence" value="ECO:0007669"/>
    <property type="project" value="UniProtKB-EC"/>
</dbReference>
<gene>
    <name evidence="10" type="ORF">GA0070609_4891</name>
</gene>
<keyword evidence="11" id="KW-1185">Reference proteome</keyword>
<keyword evidence="6 10" id="KW-0413">Isomerase</keyword>
<feature type="binding site" evidence="8">
    <location>
        <position position="249"/>
    </location>
    <ligand>
        <name>Zn(2+)</name>
        <dbReference type="ChEBI" id="CHEBI:29105"/>
    </ligand>
</feature>
<dbReference type="Proteomes" id="UP000198217">
    <property type="component" value="Chromosome I"/>
</dbReference>
<dbReference type="PIRSF" id="PIRSF001480">
    <property type="entry name" value="Mannose-6-phosphate_isomerase"/>
    <property type="match status" value="1"/>
</dbReference>
<keyword evidence="5 8" id="KW-0862">Zinc</keyword>
<comment type="cofactor">
    <cofactor evidence="8">
        <name>Zn(2+)</name>
        <dbReference type="ChEBI" id="CHEBI:29105"/>
    </cofactor>
    <text evidence="8">Binds 1 zinc ion per subunit.</text>
</comment>
<dbReference type="InterPro" id="IPR014710">
    <property type="entry name" value="RmlC-like_jellyroll"/>
</dbReference>
<sequence length="387" mass="40124">MELLYGPIKDYAWGSRSAIAELQGRPAPSDGPEAELWLGAHPGAPAAVDREGVRVSLADLLRAEPGHWLGAPVVDRFGTRLPFLLKVLAADAPLSLQAHPDAEQARAGHAADAVRTDGHRNYVDPYHKPELLVALSPFEALCGFRDPAVSAAALATFGVRELEPVVAALRAGPAGLRDAVELLLTWPRAECAGLLAAVRGSGVTGPDAELARDLATAYPGDPGALVALLLNRVRLAPGEGIWMPAGNMHAYLRGTGVEIMAASDNVLRGGLTPKHVDVPELLRVLRFEVLADPVVTPRAVAPGVVCWPVPVDDFALHRVTVDPEVPEVTLALTGPRVVLCCGGELVVDDGSGAVKLGPGRAAVGSAAGGPLVVTGAGHAYVATAGQR</sequence>
<dbReference type="AlphaFoldDB" id="A0A1C5JTB5"/>
<feature type="active site" evidence="7">
    <location>
        <position position="268"/>
    </location>
</feature>
<dbReference type="PANTHER" id="PTHR10309:SF0">
    <property type="entry name" value="MANNOSE-6-PHOSPHATE ISOMERASE"/>
    <property type="match status" value="1"/>
</dbReference>
<evidence type="ECO:0000313" key="11">
    <source>
        <dbReference type="Proteomes" id="UP000198217"/>
    </source>
</evidence>
<organism evidence="10 11">
    <name type="scientific">Micromonospora echinaurantiaca</name>
    <dbReference type="NCBI Taxonomy" id="47857"/>
    <lineage>
        <taxon>Bacteria</taxon>
        <taxon>Bacillati</taxon>
        <taxon>Actinomycetota</taxon>
        <taxon>Actinomycetes</taxon>
        <taxon>Micromonosporales</taxon>
        <taxon>Micromonosporaceae</taxon>
        <taxon>Micromonospora</taxon>
    </lineage>
</organism>
<dbReference type="CDD" id="cd07011">
    <property type="entry name" value="cupin_PMI_type_I_N"/>
    <property type="match status" value="1"/>
</dbReference>
<evidence type="ECO:0000256" key="8">
    <source>
        <dbReference type="PIRSR" id="PIRSR001480-2"/>
    </source>
</evidence>
<dbReference type="PRINTS" id="PR00714">
    <property type="entry name" value="MAN6PISMRASE"/>
</dbReference>
<dbReference type="GO" id="GO:0009298">
    <property type="term" value="P:GDP-mannose biosynthetic process"/>
    <property type="evidence" value="ECO:0007669"/>
    <property type="project" value="InterPro"/>
</dbReference>
<evidence type="ECO:0000256" key="6">
    <source>
        <dbReference type="ARBA" id="ARBA00023235"/>
    </source>
</evidence>
<evidence type="ECO:0000256" key="4">
    <source>
        <dbReference type="ARBA" id="ARBA00022723"/>
    </source>
</evidence>
<evidence type="ECO:0000256" key="5">
    <source>
        <dbReference type="ARBA" id="ARBA00022833"/>
    </source>
</evidence>
<dbReference type="EMBL" id="LT607750">
    <property type="protein sequence ID" value="SCG73737.1"/>
    <property type="molecule type" value="Genomic_DNA"/>
</dbReference>
<keyword evidence="4 8" id="KW-0479">Metal-binding</keyword>
<evidence type="ECO:0000256" key="1">
    <source>
        <dbReference type="ARBA" id="ARBA00000757"/>
    </source>
</evidence>
<feature type="domain" description="Phosphomannose isomerase type I catalytic" evidence="9">
    <location>
        <begin position="8"/>
        <end position="145"/>
    </location>
</feature>
<dbReference type="InterPro" id="IPR001250">
    <property type="entry name" value="Man6P_Isoase-1"/>
</dbReference>
<proteinExistence type="inferred from homology"/>
<feature type="binding site" evidence="8">
    <location>
        <position position="99"/>
    </location>
    <ligand>
        <name>Zn(2+)</name>
        <dbReference type="ChEBI" id="CHEBI:29105"/>
    </ligand>
</feature>
<evidence type="ECO:0000256" key="3">
    <source>
        <dbReference type="ARBA" id="ARBA00011956"/>
    </source>
</evidence>
<evidence type="ECO:0000259" key="9">
    <source>
        <dbReference type="Pfam" id="PF20511"/>
    </source>
</evidence>
<reference evidence="10 11" key="1">
    <citation type="submission" date="2016-06" db="EMBL/GenBank/DDBJ databases">
        <authorList>
            <person name="Kjaerup R.B."/>
            <person name="Dalgaard T.S."/>
            <person name="Juul-Madsen H.R."/>
        </authorList>
    </citation>
    <scope>NUCLEOTIDE SEQUENCE [LARGE SCALE GENOMIC DNA]</scope>
    <source>
        <strain evidence="10 11">DSM 43904</strain>
    </source>
</reference>
<dbReference type="SUPFAM" id="SSF51182">
    <property type="entry name" value="RmlC-like cupins"/>
    <property type="match status" value="1"/>
</dbReference>
<evidence type="ECO:0000313" key="10">
    <source>
        <dbReference type="EMBL" id="SCG73737.1"/>
    </source>
</evidence>
<evidence type="ECO:0000256" key="7">
    <source>
        <dbReference type="PIRSR" id="PIRSR001480-1"/>
    </source>
</evidence>
<dbReference type="GO" id="GO:0005975">
    <property type="term" value="P:carbohydrate metabolic process"/>
    <property type="evidence" value="ECO:0007669"/>
    <property type="project" value="InterPro"/>
</dbReference>
<name>A0A1C5JTB5_9ACTN</name>
<feature type="binding site" evidence="8">
    <location>
        <position position="130"/>
    </location>
    <ligand>
        <name>Zn(2+)</name>
        <dbReference type="ChEBI" id="CHEBI:29105"/>
    </ligand>
</feature>
<dbReference type="InterPro" id="IPR046457">
    <property type="entry name" value="PMI_typeI_cat"/>
</dbReference>
<accession>A0A1C5JTB5</accession>
<dbReference type="GO" id="GO:0008270">
    <property type="term" value="F:zinc ion binding"/>
    <property type="evidence" value="ECO:0007669"/>
    <property type="project" value="InterPro"/>
</dbReference>
<dbReference type="InterPro" id="IPR011051">
    <property type="entry name" value="RmlC_Cupin_sf"/>
</dbReference>